<feature type="domain" description="PAS" evidence="6">
    <location>
        <begin position="166"/>
        <end position="206"/>
    </location>
</feature>
<gene>
    <name evidence="8" type="ORF">GO499_05380</name>
</gene>
<dbReference type="PROSITE" id="PS50111">
    <property type="entry name" value="CHEMOTAXIS_TRANSDUC_2"/>
    <property type="match status" value="1"/>
</dbReference>
<dbReference type="PANTHER" id="PTHR43531">
    <property type="entry name" value="PROTEIN ICFG"/>
    <property type="match status" value="1"/>
</dbReference>
<dbReference type="SMART" id="SM00304">
    <property type="entry name" value="HAMP"/>
    <property type="match status" value="1"/>
</dbReference>
<dbReference type="InterPro" id="IPR001610">
    <property type="entry name" value="PAC"/>
</dbReference>
<keyword evidence="4" id="KW-0807">Transducer</keyword>
<evidence type="ECO:0000259" key="5">
    <source>
        <dbReference type="PROSITE" id="PS50111"/>
    </source>
</evidence>
<evidence type="ECO:0000313" key="9">
    <source>
        <dbReference type="Proteomes" id="UP000464495"/>
    </source>
</evidence>
<evidence type="ECO:0000256" key="4">
    <source>
        <dbReference type="PROSITE-ProRule" id="PRU00284"/>
    </source>
</evidence>
<feature type="domain" description="PAS" evidence="6">
    <location>
        <begin position="50"/>
        <end position="83"/>
    </location>
</feature>
<dbReference type="CDD" id="cd11386">
    <property type="entry name" value="MCP_signal"/>
    <property type="match status" value="1"/>
</dbReference>
<dbReference type="Proteomes" id="UP000464495">
    <property type="component" value="Chromosome"/>
</dbReference>
<dbReference type="PANTHER" id="PTHR43531:SF11">
    <property type="entry name" value="METHYL-ACCEPTING CHEMOTAXIS PROTEIN 3"/>
    <property type="match status" value="1"/>
</dbReference>
<protein>
    <submittedName>
        <fullName evidence="8">PAS domain S-box protein</fullName>
    </submittedName>
</protein>
<dbReference type="SUPFAM" id="SSF55785">
    <property type="entry name" value="PYP-like sensor domain (PAS domain)"/>
    <property type="match status" value="2"/>
</dbReference>
<dbReference type="FunFam" id="1.10.287.950:FF:000001">
    <property type="entry name" value="Methyl-accepting chemotaxis sensory transducer"/>
    <property type="match status" value="1"/>
</dbReference>
<dbReference type="Pfam" id="PF13426">
    <property type="entry name" value="PAS_9"/>
    <property type="match status" value="1"/>
</dbReference>
<evidence type="ECO:0000313" key="8">
    <source>
        <dbReference type="EMBL" id="QHQ34662.1"/>
    </source>
</evidence>
<dbReference type="PROSITE" id="PS50112">
    <property type="entry name" value="PAS"/>
    <property type="match status" value="2"/>
</dbReference>
<dbReference type="Gene3D" id="1.10.287.950">
    <property type="entry name" value="Methyl-accepting chemotaxis protein"/>
    <property type="match status" value="1"/>
</dbReference>
<evidence type="ECO:0000256" key="1">
    <source>
        <dbReference type="ARBA" id="ARBA00004370"/>
    </source>
</evidence>
<dbReference type="GO" id="GO:0007165">
    <property type="term" value="P:signal transduction"/>
    <property type="evidence" value="ECO:0007669"/>
    <property type="project" value="UniProtKB-KW"/>
</dbReference>
<sequence length="578" mass="62652">MPTRRLPTHNLESAMFGRLKTTETSPKGALDEHFQRAMNALFITYECSPDGQIRHVNDNFLDCFGYGREEIVGKNHTKLVWPDYGSSQAYSEFWQKLCDGQPITERASRFDKNGNRIWVEMNALPVKGASGRVESIHFLCNDVSAQMKHSVDDAVRLQALDDSMAVIEFSADGTIRHANKGFLAAMGYSLEEIVGKHHRMFVLPEEAKTAEYADFWANLNKGLPQVGAYSRINKAGKIIDLSATYNPITNREGKVVKVLKYAIEITSQRTTLESVQAALQQISDGDLSVRLTEAFPDEFEGLRQSLNNMVERLSQLVFDINGTAGEINSVSSGISTGARDLSERAARQAATLEETAATMEEITSTITQTATNASQGTELAMDASSKAENGRKIIEEVIGAMTGIEDVSTRIADITAVIDGISFQTNLLALNAAVEAARAGESGKGFAVVAAEVRNLAQRSSDAASDIGKLIQESTEKVQNGAGLVRDSGDAIADIMGSVKDLTDRINEISTACTEQAKGVQEISTSIAELDSITQNNTTLAERNASASSGLQQKSDRLAELVDFFSISDSSIRPPMVA</sequence>
<keyword evidence="9" id="KW-1185">Reference proteome</keyword>
<comment type="similarity">
    <text evidence="3">Belongs to the methyl-accepting chemotaxis (MCP) protein family.</text>
</comment>
<dbReference type="InterPro" id="IPR004089">
    <property type="entry name" value="MCPsignal_dom"/>
</dbReference>
<evidence type="ECO:0000256" key="3">
    <source>
        <dbReference type="ARBA" id="ARBA00029447"/>
    </source>
</evidence>
<dbReference type="NCBIfam" id="TIGR00229">
    <property type="entry name" value="sensory_box"/>
    <property type="match status" value="2"/>
</dbReference>
<dbReference type="InterPro" id="IPR013655">
    <property type="entry name" value="PAS_fold_3"/>
</dbReference>
<dbReference type="CDD" id="cd06225">
    <property type="entry name" value="HAMP"/>
    <property type="match status" value="1"/>
</dbReference>
<dbReference type="SMART" id="SM00091">
    <property type="entry name" value="PAS"/>
    <property type="match status" value="2"/>
</dbReference>
<dbReference type="GO" id="GO:0006935">
    <property type="term" value="P:chemotaxis"/>
    <property type="evidence" value="ECO:0007669"/>
    <property type="project" value="UniProtKB-KW"/>
</dbReference>
<dbReference type="InterPro" id="IPR003660">
    <property type="entry name" value="HAMP_dom"/>
</dbReference>
<dbReference type="PRINTS" id="PR00260">
    <property type="entry name" value="CHEMTRNSDUCR"/>
</dbReference>
<dbReference type="SMART" id="SM00086">
    <property type="entry name" value="PAC"/>
    <property type="match status" value="2"/>
</dbReference>
<dbReference type="InterPro" id="IPR004090">
    <property type="entry name" value="Chemotax_Me-accpt_rcpt"/>
</dbReference>
<proteinExistence type="inferred from homology"/>
<accession>A0A6P1T2C0</accession>
<evidence type="ECO:0000259" key="7">
    <source>
        <dbReference type="PROSITE" id="PS50885"/>
    </source>
</evidence>
<organism evidence="8 9">
    <name type="scientific">Algicella marina</name>
    <dbReference type="NCBI Taxonomy" id="2683284"/>
    <lineage>
        <taxon>Bacteria</taxon>
        <taxon>Pseudomonadati</taxon>
        <taxon>Pseudomonadota</taxon>
        <taxon>Alphaproteobacteria</taxon>
        <taxon>Rhodobacterales</taxon>
        <taxon>Paracoccaceae</taxon>
        <taxon>Algicella</taxon>
    </lineage>
</organism>
<dbReference type="Pfam" id="PF00672">
    <property type="entry name" value="HAMP"/>
    <property type="match status" value="1"/>
</dbReference>
<dbReference type="InterPro" id="IPR000014">
    <property type="entry name" value="PAS"/>
</dbReference>
<dbReference type="GO" id="GO:0004888">
    <property type="term" value="F:transmembrane signaling receptor activity"/>
    <property type="evidence" value="ECO:0007669"/>
    <property type="project" value="InterPro"/>
</dbReference>
<evidence type="ECO:0000259" key="6">
    <source>
        <dbReference type="PROSITE" id="PS50112"/>
    </source>
</evidence>
<dbReference type="InterPro" id="IPR035965">
    <property type="entry name" value="PAS-like_dom_sf"/>
</dbReference>
<dbReference type="Pfam" id="PF00015">
    <property type="entry name" value="MCPsignal"/>
    <property type="match status" value="1"/>
</dbReference>
<feature type="domain" description="Methyl-accepting transducer" evidence="5">
    <location>
        <begin position="323"/>
        <end position="552"/>
    </location>
</feature>
<dbReference type="GO" id="GO:0016020">
    <property type="term" value="C:membrane"/>
    <property type="evidence" value="ECO:0007669"/>
    <property type="project" value="UniProtKB-SubCell"/>
</dbReference>
<feature type="domain" description="HAMP" evidence="7">
    <location>
        <begin position="266"/>
        <end position="318"/>
    </location>
</feature>
<name>A0A6P1T2C0_9RHOB</name>
<dbReference type="CDD" id="cd00130">
    <property type="entry name" value="PAS"/>
    <property type="match status" value="2"/>
</dbReference>
<dbReference type="Gene3D" id="3.30.450.20">
    <property type="entry name" value="PAS domain"/>
    <property type="match status" value="2"/>
</dbReference>
<dbReference type="PROSITE" id="PS50885">
    <property type="entry name" value="HAMP"/>
    <property type="match status" value="1"/>
</dbReference>
<reference evidence="8 9" key="1">
    <citation type="submission" date="2019-12" db="EMBL/GenBank/DDBJ databases">
        <title>Complete genome sequence of Algicella marina strain 9Alg 56(T) isolated from the red alga Tichocarpus crinitus.</title>
        <authorList>
            <person name="Kim S.-G."/>
            <person name="Nedashkovskaya O.I."/>
        </authorList>
    </citation>
    <scope>NUCLEOTIDE SEQUENCE [LARGE SCALE GENOMIC DNA]</scope>
    <source>
        <strain evidence="8 9">9Alg 56</strain>
    </source>
</reference>
<dbReference type="SUPFAM" id="SSF58104">
    <property type="entry name" value="Methyl-accepting chemotaxis protein (MCP) signaling domain"/>
    <property type="match status" value="1"/>
</dbReference>
<dbReference type="EMBL" id="CP046620">
    <property type="protein sequence ID" value="QHQ34662.1"/>
    <property type="molecule type" value="Genomic_DNA"/>
</dbReference>
<dbReference type="AlphaFoldDB" id="A0A6P1T2C0"/>
<evidence type="ECO:0000256" key="2">
    <source>
        <dbReference type="ARBA" id="ARBA00022500"/>
    </source>
</evidence>
<keyword evidence="2" id="KW-0145">Chemotaxis</keyword>
<dbReference type="SMART" id="SM00283">
    <property type="entry name" value="MA"/>
    <property type="match status" value="1"/>
</dbReference>
<dbReference type="InterPro" id="IPR051310">
    <property type="entry name" value="MCP_chemotaxis"/>
</dbReference>
<comment type="subcellular location">
    <subcellularLocation>
        <location evidence="1">Membrane</location>
    </subcellularLocation>
</comment>
<dbReference type="Pfam" id="PF08447">
    <property type="entry name" value="PAS_3"/>
    <property type="match status" value="1"/>
</dbReference>
<dbReference type="KEGG" id="amaq:GO499_05380"/>